<comment type="caution">
    <text evidence="1">The sequence shown here is derived from an EMBL/GenBank/DDBJ whole genome shotgun (WGS) entry which is preliminary data.</text>
</comment>
<organism evidence="1 2">
    <name type="scientific">Ditylenchus destructor</name>
    <dbReference type="NCBI Taxonomy" id="166010"/>
    <lineage>
        <taxon>Eukaryota</taxon>
        <taxon>Metazoa</taxon>
        <taxon>Ecdysozoa</taxon>
        <taxon>Nematoda</taxon>
        <taxon>Chromadorea</taxon>
        <taxon>Rhabditida</taxon>
        <taxon>Tylenchina</taxon>
        <taxon>Tylenchomorpha</taxon>
        <taxon>Sphaerularioidea</taxon>
        <taxon>Anguinidae</taxon>
        <taxon>Anguininae</taxon>
        <taxon>Ditylenchus</taxon>
    </lineage>
</organism>
<protein>
    <submittedName>
        <fullName evidence="1">Uncharacterized protein</fullName>
    </submittedName>
</protein>
<name>A0AAD4MKG8_9BILA</name>
<evidence type="ECO:0000313" key="1">
    <source>
        <dbReference type="EMBL" id="KAI1696494.1"/>
    </source>
</evidence>
<dbReference type="Proteomes" id="UP001201812">
    <property type="component" value="Unassembled WGS sequence"/>
</dbReference>
<proteinExistence type="predicted"/>
<evidence type="ECO:0000313" key="2">
    <source>
        <dbReference type="Proteomes" id="UP001201812"/>
    </source>
</evidence>
<keyword evidence="2" id="KW-1185">Reference proteome</keyword>
<dbReference type="EMBL" id="JAKKPZ010000325">
    <property type="protein sequence ID" value="KAI1696494.1"/>
    <property type="molecule type" value="Genomic_DNA"/>
</dbReference>
<sequence length="100" mass="11701">MLIDSIDCTLELYIFQENVHSTCSSFGCVICSWSEKLKTKQCRFWAKNDHLEKELYLKDGDELYTHNPTTEPNEAKKIEVGDQDPMVLEEIDALYVMRKH</sequence>
<accession>A0AAD4MKG8</accession>
<dbReference type="AlphaFoldDB" id="A0AAD4MKG8"/>
<gene>
    <name evidence="1" type="ORF">DdX_19016</name>
</gene>
<reference evidence="1" key="1">
    <citation type="submission" date="2022-01" db="EMBL/GenBank/DDBJ databases">
        <title>Genome Sequence Resource for Two Populations of Ditylenchus destructor, the Migratory Endoparasitic Phytonematode.</title>
        <authorList>
            <person name="Zhang H."/>
            <person name="Lin R."/>
            <person name="Xie B."/>
        </authorList>
    </citation>
    <scope>NUCLEOTIDE SEQUENCE</scope>
    <source>
        <strain evidence="1">BazhouSP</strain>
    </source>
</reference>